<dbReference type="STRING" id="1513793.SAMN06296036_11537"/>
<protein>
    <submittedName>
        <fullName evidence="1">Uncharacterized protein</fullName>
    </submittedName>
</protein>
<dbReference type="AlphaFoldDB" id="A0A1Y6CDP3"/>
<dbReference type="Proteomes" id="UP000192907">
    <property type="component" value="Unassembled WGS sequence"/>
</dbReference>
<dbReference type="EMBL" id="FWZT01000015">
    <property type="protein sequence ID" value="SMF49055.1"/>
    <property type="molecule type" value="Genomic_DNA"/>
</dbReference>
<keyword evidence="2" id="KW-1185">Reference proteome</keyword>
<reference evidence="2" key="1">
    <citation type="submission" date="2017-04" db="EMBL/GenBank/DDBJ databases">
        <authorList>
            <person name="Varghese N."/>
            <person name="Submissions S."/>
        </authorList>
    </citation>
    <scope>NUCLEOTIDE SEQUENCE [LARGE SCALE GENOMIC DNA]</scope>
    <source>
        <strain evidence="2">RKEM611</strain>
    </source>
</reference>
<proteinExistence type="predicted"/>
<organism evidence="1 2">
    <name type="scientific">Pseudobacteriovorax antillogorgiicola</name>
    <dbReference type="NCBI Taxonomy" id="1513793"/>
    <lineage>
        <taxon>Bacteria</taxon>
        <taxon>Pseudomonadati</taxon>
        <taxon>Bdellovibrionota</taxon>
        <taxon>Oligoflexia</taxon>
        <taxon>Oligoflexales</taxon>
        <taxon>Pseudobacteriovoracaceae</taxon>
        <taxon>Pseudobacteriovorax</taxon>
    </lineage>
</organism>
<evidence type="ECO:0000313" key="2">
    <source>
        <dbReference type="Proteomes" id="UP000192907"/>
    </source>
</evidence>
<evidence type="ECO:0000313" key="1">
    <source>
        <dbReference type="EMBL" id="SMF49055.1"/>
    </source>
</evidence>
<sequence length="72" mass="8194">MKAEIFSKFDNSLPFFTSPLTKFLATLFQNPTFLLDLKLARVFVINSSIKNLKWSPILYIPESSNPTLLTLA</sequence>
<gene>
    <name evidence="1" type="ORF">SAMN06296036_11537</name>
</gene>
<accession>A0A1Y6CDP3</accession>
<name>A0A1Y6CDP3_9BACT</name>